<organism evidence="2 3">
    <name type="scientific">Vitis vinifera</name>
    <name type="common">Grape</name>
    <dbReference type="NCBI Taxonomy" id="29760"/>
    <lineage>
        <taxon>Eukaryota</taxon>
        <taxon>Viridiplantae</taxon>
        <taxon>Streptophyta</taxon>
        <taxon>Embryophyta</taxon>
        <taxon>Tracheophyta</taxon>
        <taxon>Spermatophyta</taxon>
        <taxon>Magnoliopsida</taxon>
        <taxon>eudicotyledons</taxon>
        <taxon>Gunneridae</taxon>
        <taxon>Pentapetalae</taxon>
        <taxon>rosids</taxon>
        <taxon>Vitales</taxon>
        <taxon>Vitaceae</taxon>
        <taxon>Viteae</taxon>
        <taxon>Vitis</taxon>
    </lineage>
</organism>
<comment type="caution">
    <text evidence="2">The sequence shown here is derived from an EMBL/GenBank/DDBJ whole genome shotgun (WGS) entry which is preliminary data.</text>
</comment>
<proteinExistence type="predicted"/>
<sequence length="118" mass="13460">MLDAKPCPTPMSSNTNLSLHDGVALKNDSDYRSFVGALQYWHISFWYLPTTFTGLQHHLLYRCNWPLALMTSVALVATTFFLAQIWFLVIFQTRSGIPVQHRIRVPRGSKWGCGNCLD</sequence>
<accession>A0A438FGR4</accession>
<evidence type="ECO:0000256" key="1">
    <source>
        <dbReference type="SAM" id="Phobius"/>
    </source>
</evidence>
<keyword evidence="1" id="KW-0812">Transmembrane</keyword>
<evidence type="ECO:0000313" key="3">
    <source>
        <dbReference type="Proteomes" id="UP000288805"/>
    </source>
</evidence>
<dbReference type="Proteomes" id="UP000288805">
    <property type="component" value="Unassembled WGS sequence"/>
</dbReference>
<reference evidence="2 3" key="1">
    <citation type="journal article" date="2018" name="PLoS Genet.">
        <title>Population sequencing reveals clonal diversity and ancestral inbreeding in the grapevine cultivar Chardonnay.</title>
        <authorList>
            <person name="Roach M.J."/>
            <person name="Johnson D.L."/>
            <person name="Bohlmann J."/>
            <person name="van Vuuren H.J."/>
            <person name="Jones S.J."/>
            <person name="Pretorius I.S."/>
            <person name="Schmidt S.A."/>
            <person name="Borneman A.R."/>
        </authorList>
    </citation>
    <scope>NUCLEOTIDE SEQUENCE [LARGE SCALE GENOMIC DNA]</scope>
    <source>
        <strain evidence="3">cv. Chardonnay</strain>
        <tissue evidence="2">Leaf</tissue>
    </source>
</reference>
<name>A0A438FGR4_VITVI</name>
<feature type="transmembrane region" description="Helical" evidence="1">
    <location>
        <begin position="67"/>
        <end position="91"/>
    </location>
</feature>
<gene>
    <name evidence="2" type="ORF">CK203_109580</name>
</gene>
<dbReference type="AlphaFoldDB" id="A0A438FGR4"/>
<protein>
    <submittedName>
        <fullName evidence="2">Uncharacterized protein</fullName>
    </submittedName>
</protein>
<dbReference type="EMBL" id="QGNW01000904">
    <property type="protein sequence ID" value="RVW59163.1"/>
    <property type="molecule type" value="Genomic_DNA"/>
</dbReference>
<keyword evidence="1" id="KW-0472">Membrane</keyword>
<evidence type="ECO:0000313" key="2">
    <source>
        <dbReference type="EMBL" id="RVW59163.1"/>
    </source>
</evidence>
<keyword evidence="1" id="KW-1133">Transmembrane helix</keyword>